<keyword evidence="2" id="KW-1185">Reference proteome</keyword>
<proteinExistence type="predicted"/>
<name>H1D0Z2_9FIRM</name>
<protein>
    <submittedName>
        <fullName evidence="1">Uncharacterized protein</fullName>
    </submittedName>
</protein>
<evidence type="ECO:0000313" key="2">
    <source>
        <dbReference type="Proteomes" id="UP000003277"/>
    </source>
</evidence>
<gene>
    <name evidence="1" type="ORF">HMPREF9453_01280</name>
</gene>
<comment type="caution">
    <text evidence="1">The sequence shown here is derived from an EMBL/GenBank/DDBJ whole genome shotgun (WGS) entry which is preliminary data.</text>
</comment>
<sequence>MNELAYWAPLWIQAPFGARVLSFVCCAPNDGFNPQSGLVQRGVLYTAAWGSENHTTALRTSPDRLEGSKV</sequence>
<accession>H1D0Z2</accession>
<evidence type="ECO:0000313" key="1">
    <source>
        <dbReference type="EMBL" id="EHO62688.1"/>
    </source>
</evidence>
<dbReference type="AlphaFoldDB" id="H1D0Z2"/>
<dbReference type="HOGENOM" id="CLU_2751293_0_0_9"/>
<dbReference type="EMBL" id="ADLT01000045">
    <property type="protein sequence ID" value="EHO62688.1"/>
    <property type="molecule type" value="Genomic_DNA"/>
</dbReference>
<dbReference type="Proteomes" id="UP000003277">
    <property type="component" value="Unassembled WGS sequence"/>
</dbReference>
<reference evidence="1 2" key="1">
    <citation type="submission" date="2011-11" db="EMBL/GenBank/DDBJ databases">
        <title>The Genome Sequence of Dialister succinatiphilus YIT 11850.</title>
        <authorList>
            <consortium name="The Broad Institute Genome Sequencing Platform"/>
            <person name="Earl A."/>
            <person name="Ward D."/>
            <person name="Feldgarden M."/>
            <person name="Gevers D."/>
            <person name="Morotomi M."/>
            <person name="Young S.K."/>
            <person name="Zeng Q."/>
            <person name="Gargeya S."/>
            <person name="Fitzgerald M."/>
            <person name="Haas B."/>
            <person name="Abouelleil A."/>
            <person name="Alvarado L."/>
            <person name="Arachchi H.M."/>
            <person name="Berlin A."/>
            <person name="Brown A."/>
            <person name="Chapman S.B."/>
            <person name="Dunbar C."/>
            <person name="Gearin G."/>
            <person name="Goldberg J."/>
            <person name="Griggs A."/>
            <person name="Gujja S."/>
            <person name="Heiman D."/>
            <person name="Howarth C."/>
            <person name="Lui A."/>
            <person name="MacDonald P.J.P."/>
            <person name="Montmayeur A."/>
            <person name="Murphy C."/>
            <person name="Neiman D."/>
            <person name="Pearson M."/>
            <person name="Priest M."/>
            <person name="Roberts A."/>
            <person name="Saif S."/>
            <person name="Shea T."/>
            <person name="Sisk P."/>
            <person name="Stolte C."/>
            <person name="Sykes S."/>
            <person name="Wortman J."/>
            <person name="Nusbaum C."/>
            <person name="Birren B."/>
        </authorList>
    </citation>
    <scope>NUCLEOTIDE SEQUENCE [LARGE SCALE GENOMIC DNA]</scope>
    <source>
        <strain evidence="1 2">YIT 11850</strain>
    </source>
</reference>
<organism evidence="1 2">
    <name type="scientific">Dialister succinatiphilus YIT 11850</name>
    <dbReference type="NCBI Taxonomy" id="742743"/>
    <lineage>
        <taxon>Bacteria</taxon>
        <taxon>Bacillati</taxon>
        <taxon>Bacillota</taxon>
        <taxon>Negativicutes</taxon>
        <taxon>Veillonellales</taxon>
        <taxon>Veillonellaceae</taxon>
        <taxon>Dialister</taxon>
    </lineage>
</organism>